<feature type="binding site" evidence="7">
    <location>
        <begin position="8"/>
        <end position="13"/>
    </location>
    <ligand>
        <name>NAD(+)</name>
        <dbReference type="ChEBI" id="CHEBI:57540"/>
    </ligand>
</feature>
<comment type="caution">
    <text evidence="12">The sequence shown here is derived from an EMBL/GenBank/DDBJ whole genome shotgun (WGS) entry which is preliminary data.</text>
</comment>
<dbReference type="InterPro" id="IPR018177">
    <property type="entry name" value="L-lactate_DH_AS"/>
</dbReference>
<dbReference type="EMBL" id="JAFCMP010000256">
    <property type="protein sequence ID" value="KAG5182328.1"/>
    <property type="molecule type" value="Genomic_DNA"/>
</dbReference>
<dbReference type="PIRSF" id="PIRSF000102">
    <property type="entry name" value="Lac_mal_DH"/>
    <property type="match status" value="1"/>
</dbReference>
<dbReference type="PANTHER" id="PTHR43128:SF16">
    <property type="entry name" value="L-LACTATE DEHYDROGENASE"/>
    <property type="match status" value="1"/>
</dbReference>
<feature type="binding site" evidence="7">
    <location>
        <position position="33"/>
    </location>
    <ligand>
        <name>NAD(+)</name>
        <dbReference type="ChEBI" id="CHEBI:57540"/>
    </ligand>
</feature>
<gene>
    <name evidence="12" type="ORF">JKP88DRAFT_256407</name>
    <name evidence="11" type="ORF">JKP88DRAFT_260740</name>
</gene>
<feature type="domain" description="Lactate/malate dehydrogenase C-terminal" evidence="10">
    <location>
        <begin position="178"/>
        <end position="274"/>
    </location>
</feature>
<dbReference type="AlphaFoldDB" id="A0A835Z626"/>
<dbReference type="GO" id="GO:0006089">
    <property type="term" value="P:lactate metabolic process"/>
    <property type="evidence" value="ECO:0007669"/>
    <property type="project" value="TreeGrafter"/>
</dbReference>
<dbReference type="InterPro" id="IPR001236">
    <property type="entry name" value="Lactate/malate_DH_N"/>
</dbReference>
<dbReference type="EC" id="1.1.1.27" evidence="3 8"/>
<protein>
    <recommendedName>
        <fullName evidence="3 8">L-lactate dehydrogenase</fullName>
        <ecNumber evidence="3 8">1.1.1.27</ecNumber>
    </recommendedName>
</protein>
<evidence type="ECO:0000256" key="7">
    <source>
        <dbReference type="PIRSR" id="PIRSR000102-3"/>
    </source>
</evidence>
<comment type="pathway">
    <text evidence="1 8">Fermentation; pyruvate fermentation to lactate; (S)-lactate from pyruvate: step 1/1.</text>
</comment>
<feature type="binding site" evidence="7">
    <location>
        <begin position="116"/>
        <end position="118"/>
    </location>
    <ligand>
        <name>NAD(+)</name>
        <dbReference type="ChEBI" id="CHEBI:57540"/>
    </ligand>
</feature>
<dbReference type="InterPro" id="IPR015955">
    <property type="entry name" value="Lactate_DH/Glyco_Ohase_4_C"/>
</dbReference>
<organism evidence="12 13">
    <name type="scientific">Tribonema minus</name>
    <dbReference type="NCBI Taxonomy" id="303371"/>
    <lineage>
        <taxon>Eukaryota</taxon>
        <taxon>Sar</taxon>
        <taxon>Stramenopiles</taxon>
        <taxon>Ochrophyta</taxon>
        <taxon>PX clade</taxon>
        <taxon>Xanthophyceae</taxon>
        <taxon>Tribonematales</taxon>
        <taxon>Tribonemataceae</taxon>
        <taxon>Tribonema</taxon>
    </lineage>
</organism>
<evidence type="ECO:0000313" key="12">
    <source>
        <dbReference type="EMBL" id="KAG5186367.1"/>
    </source>
</evidence>
<dbReference type="Gene3D" id="3.90.110.10">
    <property type="entry name" value="Lactate dehydrogenase/glycoside hydrolase, family 4, C-terminal"/>
    <property type="match status" value="2"/>
</dbReference>
<evidence type="ECO:0000313" key="13">
    <source>
        <dbReference type="Proteomes" id="UP000664859"/>
    </source>
</evidence>
<sequence length="279" mass="29799">MSKVTIVGVGSVGAACAMAIVAQRRCSELVLYDVNTDLVEGEAMDLQHAYAFHGVAVKAANGWQDTSGSDIIVITAGARQKPGESRLELNGRNAAIMKSIVPNLVMHSHTAVIIVVSNPCDVMAKMVHDMSFLPPGRVLGSGTYLDSSRFRSFVAKRLNVDPVHVHGLIVGEHGDSTEELCDMHSCVVSSAQDIIAKRGYTSSGIGFTVSRLVDKILRDSHSVVPVSTSVKGLFGITEDVFLSVPCVIGRSGVERVLQIQMSPEELQKLRDSATRIASA</sequence>
<dbReference type="PRINTS" id="PR00086">
    <property type="entry name" value="LLDHDRGNASE"/>
</dbReference>
<feature type="binding site" evidence="7">
    <location>
        <position position="93"/>
    </location>
    <ligand>
        <name>NAD(+)</name>
        <dbReference type="ChEBI" id="CHEBI:57540"/>
    </ligand>
</feature>
<evidence type="ECO:0000256" key="5">
    <source>
        <dbReference type="ARBA" id="ARBA00023027"/>
    </source>
</evidence>
<dbReference type="Pfam" id="PF00056">
    <property type="entry name" value="Ldh_1_N"/>
    <property type="match status" value="1"/>
</dbReference>
<dbReference type="InterPro" id="IPR022383">
    <property type="entry name" value="Lactate/malate_DH_C"/>
</dbReference>
<accession>A0A835Z626</accession>
<keyword evidence="13" id="KW-1185">Reference proteome</keyword>
<dbReference type="Proteomes" id="UP000664859">
    <property type="component" value="Unassembled WGS sequence"/>
</dbReference>
<evidence type="ECO:0000259" key="10">
    <source>
        <dbReference type="Pfam" id="PF02866"/>
    </source>
</evidence>
<reference evidence="12" key="1">
    <citation type="submission" date="2021-02" db="EMBL/GenBank/DDBJ databases">
        <title>First Annotated Genome of the Yellow-green Alga Tribonema minus.</title>
        <authorList>
            <person name="Mahan K.M."/>
        </authorList>
    </citation>
    <scope>NUCLEOTIDE SEQUENCE</scope>
    <source>
        <strain evidence="12">UTEX B ZZ1240</strain>
    </source>
</reference>
<dbReference type="InterPro" id="IPR001557">
    <property type="entry name" value="L-lactate/malate_DH"/>
</dbReference>
<keyword evidence="4 8" id="KW-0560">Oxidoreductase</keyword>
<dbReference type="GO" id="GO:0004459">
    <property type="term" value="F:L-lactate dehydrogenase (NAD+) activity"/>
    <property type="evidence" value="ECO:0007669"/>
    <property type="project" value="UniProtKB-EC"/>
</dbReference>
<dbReference type="PANTHER" id="PTHR43128">
    <property type="entry name" value="L-2-HYDROXYCARBOXYLATE DEHYDROGENASE (NAD(P)(+))"/>
    <property type="match status" value="1"/>
</dbReference>
<name>A0A835Z626_9STRA</name>
<evidence type="ECO:0000313" key="11">
    <source>
        <dbReference type="EMBL" id="KAG5182328.1"/>
    </source>
</evidence>
<evidence type="ECO:0000256" key="1">
    <source>
        <dbReference type="ARBA" id="ARBA00004843"/>
    </source>
</evidence>
<comment type="catalytic activity">
    <reaction evidence="8">
        <text>(S)-lactate + NAD(+) = pyruvate + NADH + H(+)</text>
        <dbReference type="Rhea" id="RHEA:23444"/>
        <dbReference type="ChEBI" id="CHEBI:15361"/>
        <dbReference type="ChEBI" id="CHEBI:15378"/>
        <dbReference type="ChEBI" id="CHEBI:16651"/>
        <dbReference type="ChEBI" id="CHEBI:57540"/>
        <dbReference type="ChEBI" id="CHEBI:57945"/>
        <dbReference type="EC" id="1.1.1.27"/>
    </reaction>
</comment>
<dbReference type="PROSITE" id="PS51257">
    <property type="entry name" value="PROKAR_LIPOPROTEIN"/>
    <property type="match status" value="1"/>
</dbReference>
<dbReference type="OrthoDB" id="40320at2759"/>
<evidence type="ECO:0000256" key="6">
    <source>
        <dbReference type="PIRSR" id="PIRSR000102-1"/>
    </source>
</evidence>
<dbReference type="Gene3D" id="3.40.50.720">
    <property type="entry name" value="NAD(P)-binding Rossmann-like Domain"/>
    <property type="match status" value="1"/>
</dbReference>
<proteinExistence type="inferred from homology"/>
<dbReference type="Pfam" id="PF02866">
    <property type="entry name" value="Ldh_1_C"/>
    <property type="match status" value="2"/>
</dbReference>
<feature type="domain" description="Lactate/malate dehydrogenase N-terminal" evidence="9">
    <location>
        <begin position="3"/>
        <end position="140"/>
    </location>
</feature>
<dbReference type="PROSITE" id="PS00064">
    <property type="entry name" value="L_LDH"/>
    <property type="match status" value="1"/>
</dbReference>
<dbReference type="SUPFAM" id="SSF51735">
    <property type="entry name" value="NAD(P)-binding Rossmann-fold domains"/>
    <property type="match status" value="1"/>
</dbReference>
<dbReference type="EMBL" id="JAFCMP010000112">
    <property type="protein sequence ID" value="KAG5186367.1"/>
    <property type="molecule type" value="Genomic_DNA"/>
</dbReference>
<comment type="similarity">
    <text evidence="2">Belongs to the LDH/MDH superfamily. LDH family.</text>
</comment>
<keyword evidence="5 7" id="KW-0520">NAD</keyword>
<evidence type="ECO:0000256" key="2">
    <source>
        <dbReference type="ARBA" id="ARBA00006054"/>
    </source>
</evidence>
<evidence type="ECO:0000256" key="3">
    <source>
        <dbReference type="ARBA" id="ARBA00012967"/>
    </source>
</evidence>
<dbReference type="UniPathway" id="UPA00554">
    <property type="reaction ID" value="UER00611"/>
</dbReference>
<evidence type="ECO:0000259" key="9">
    <source>
        <dbReference type="Pfam" id="PF00056"/>
    </source>
</evidence>
<feature type="active site" description="Proton acceptor" evidence="6">
    <location>
        <position position="173"/>
    </location>
</feature>
<dbReference type="SUPFAM" id="SSF56327">
    <property type="entry name" value="LDH C-terminal domain-like"/>
    <property type="match status" value="1"/>
</dbReference>
<evidence type="ECO:0000256" key="8">
    <source>
        <dbReference type="RuleBase" id="RU000496"/>
    </source>
</evidence>
<evidence type="ECO:0000256" key="4">
    <source>
        <dbReference type="ARBA" id="ARBA00023002"/>
    </source>
</evidence>
<feature type="domain" description="Lactate/malate dehydrogenase C-terminal" evidence="10">
    <location>
        <begin position="143"/>
        <end position="176"/>
    </location>
</feature>
<dbReference type="InterPro" id="IPR036291">
    <property type="entry name" value="NAD(P)-bd_dom_sf"/>
</dbReference>